<gene>
    <name evidence="5" type="ORF">Q4T40_08485</name>
</gene>
<dbReference type="PANTHER" id="PTHR32039:SF7">
    <property type="entry name" value="COMPETENCE PROTEIN COMM"/>
    <property type="match status" value="1"/>
</dbReference>
<dbReference type="EMBL" id="JAUOZS010000001">
    <property type="protein sequence ID" value="MDT8901271.1"/>
    <property type="molecule type" value="Genomic_DNA"/>
</dbReference>
<organism evidence="5 6">
    <name type="scientific">Anaeroselena agilis</name>
    <dbReference type="NCBI Taxonomy" id="3063788"/>
    <lineage>
        <taxon>Bacteria</taxon>
        <taxon>Bacillati</taxon>
        <taxon>Bacillota</taxon>
        <taxon>Negativicutes</taxon>
        <taxon>Acetonemataceae</taxon>
        <taxon>Anaeroselena</taxon>
    </lineage>
</organism>
<dbReference type="Gene3D" id="3.40.50.300">
    <property type="entry name" value="P-loop containing nucleotide triphosphate hydrolases"/>
    <property type="match status" value="1"/>
</dbReference>
<evidence type="ECO:0000313" key="5">
    <source>
        <dbReference type="EMBL" id="MDT8901271.1"/>
    </source>
</evidence>
<feature type="domain" description="AAA+ ATPase" evidence="4">
    <location>
        <begin position="212"/>
        <end position="395"/>
    </location>
</feature>
<evidence type="ECO:0000259" key="4">
    <source>
        <dbReference type="SMART" id="SM00382"/>
    </source>
</evidence>
<dbReference type="InterPro" id="IPR025158">
    <property type="entry name" value="Mg_chelat-rel_C"/>
</dbReference>
<proteinExistence type="inferred from homology"/>
<name>A0ABU3NWV0_9FIRM</name>
<keyword evidence="2" id="KW-0547">Nucleotide-binding</keyword>
<reference evidence="5 6" key="1">
    <citation type="submission" date="2023-07" db="EMBL/GenBank/DDBJ databases">
        <title>The novel representative of Negativicutes class, Anaeroselena agilis gen. nov. sp. nov.</title>
        <authorList>
            <person name="Prokofeva M.I."/>
            <person name="Elcheninov A.G."/>
            <person name="Klyukina A."/>
            <person name="Kublanov I.V."/>
            <person name="Frolov E.N."/>
            <person name="Podosokorskaya O.A."/>
        </authorList>
    </citation>
    <scope>NUCLEOTIDE SEQUENCE [LARGE SCALE GENOMIC DNA]</scope>
    <source>
        <strain evidence="5 6">4137-cl</strain>
    </source>
</reference>
<comment type="caution">
    <text evidence="5">The sequence shown here is derived from an EMBL/GenBank/DDBJ whole genome shotgun (WGS) entry which is preliminary data.</text>
</comment>
<keyword evidence="3" id="KW-0067">ATP-binding</keyword>
<dbReference type="InterPro" id="IPR014721">
    <property type="entry name" value="Ribsml_uS5_D2-typ_fold_subgr"/>
</dbReference>
<evidence type="ECO:0000256" key="3">
    <source>
        <dbReference type="ARBA" id="ARBA00022840"/>
    </source>
</evidence>
<dbReference type="InterPro" id="IPR027417">
    <property type="entry name" value="P-loop_NTPase"/>
</dbReference>
<dbReference type="PRINTS" id="PR01657">
    <property type="entry name" value="MCMFAMILY"/>
</dbReference>
<dbReference type="SUPFAM" id="SSF54211">
    <property type="entry name" value="Ribosomal protein S5 domain 2-like"/>
    <property type="match status" value="1"/>
</dbReference>
<dbReference type="InterPro" id="IPR020568">
    <property type="entry name" value="Ribosomal_Su5_D2-typ_SF"/>
</dbReference>
<dbReference type="Pfam" id="PF13335">
    <property type="entry name" value="Mg_chelatase_C"/>
    <property type="match status" value="1"/>
</dbReference>
<dbReference type="InterPro" id="IPR045006">
    <property type="entry name" value="CHLI-like"/>
</dbReference>
<dbReference type="NCBIfam" id="TIGR00368">
    <property type="entry name" value="YifB family Mg chelatase-like AAA ATPase"/>
    <property type="match status" value="1"/>
</dbReference>
<dbReference type="InterPro" id="IPR000523">
    <property type="entry name" value="Mg_chelatse_chII-like_cat_dom"/>
</dbReference>
<dbReference type="Proteomes" id="UP001254848">
    <property type="component" value="Unassembled WGS sequence"/>
</dbReference>
<dbReference type="Pfam" id="PF13541">
    <property type="entry name" value="ChlI"/>
    <property type="match status" value="1"/>
</dbReference>
<dbReference type="Pfam" id="PF01078">
    <property type="entry name" value="Mg_chelatase"/>
    <property type="match status" value="1"/>
</dbReference>
<sequence length="511" mass="54236">MSYAQVFGAATLGINGALVTVEVDIANGLPGLDIVGLPDAAVKESKERVRAAIKNAGLEFPVRRVTVNLAPADMRKDGSGLDLPIALGILAASGQVDAEACRRGAFIGELSLEGRLRGIAGILPMAMDIAARGLEAIFVAPDNAQEALYAGRLSVFAPATLEETVAHLRGERLLSPSTRTDCPPSGGVPADDMAEVQGQAAAKRALEIAAAGGHNVLMVGPPGSGKTMLARRLPSILPALTDGEALEVTKIYSIAGLLRPGLGLVAHRPFRNPHHTVSDAGMIGGGRVPRPGEVTLSHNGVLFLDELPEFPRLVLEVLRQPMEDGEVTISRVNATLSYPAKFMMVAAMNPCPCGYFGDASRQCGCTPGDIRRYVKKISGPLLDRIDINIGVPRLEYREIAGEAATEPSAPIRARVERARALQQRRLARYGLGANAQMGHRHVKATCIMDDAAQSLLQQAFQRLNLSARGYDRVLKVARTIADLDGAERLTAQAVAEAIHLRNNIKESLLGV</sequence>
<keyword evidence="6" id="KW-1185">Reference proteome</keyword>
<dbReference type="InterPro" id="IPR003593">
    <property type="entry name" value="AAA+_ATPase"/>
</dbReference>
<dbReference type="PANTHER" id="PTHR32039">
    <property type="entry name" value="MAGNESIUM-CHELATASE SUBUNIT CHLI"/>
    <property type="match status" value="1"/>
</dbReference>
<evidence type="ECO:0000256" key="2">
    <source>
        <dbReference type="ARBA" id="ARBA00022741"/>
    </source>
</evidence>
<dbReference type="SUPFAM" id="SSF52540">
    <property type="entry name" value="P-loop containing nucleoside triphosphate hydrolases"/>
    <property type="match status" value="1"/>
</dbReference>
<dbReference type="RefSeq" id="WP_413779787.1">
    <property type="nucleotide sequence ID" value="NZ_JAUOZS010000001.1"/>
</dbReference>
<dbReference type="SMART" id="SM00382">
    <property type="entry name" value="AAA"/>
    <property type="match status" value="1"/>
</dbReference>
<evidence type="ECO:0000256" key="1">
    <source>
        <dbReference type="ARBA" id="ARBA00006354"/>
    </source>
</evidence>
<dbReference type="InterPro" id="IPR004482">
    <property type="entry name" value="Mg_chelat-rel"/>
</dbReference>
<dbReference type="InterPro" id="IPR001208">
    <property type="entry name" value="MCM_dom"/>
</dbReference>
<comment type="similarity">
    <text evidence="1">Belongs to the Mg-chelatase subunits D/I family. ComM subfamily.</text>
</comment>
<dbReference type="Gene3D" id="3.30.230.10">
    <property type="match status" value="1"/>
</dbReference>
<accession>A0ABU3NWV0</accession>
<protein>
    <submittedName>
        <fullName evidence="5">YifB family Mg chelatase-like AAA ATPase</fullName>
    </submittedName>
</protein>
<evidence type="ECO:0000313" key="6">
    <source>
        <dbReference type="Proteomes" id="UP001254848"/>
    </source>
</evidence>